<proteinExistence type="predicted"/>
<name>A0A915J6B8_ROMCU</name>
<accession>A0A915J6B8</accession>
<dbReference type="WBParaSite" id="nRc.2.0.1.t22012-RA">
    <property type="protein sequence ID" value="nRc.2.0.1.t22012-RA"/>
    <property type="gene ID" value="nRc.2.0.1.g22012"/>
</dbReference>
<evidence type="ECO:0000313" key="1">
    <source>
        <dbReference type="Proteomes" id="UP000887565"/>
    </source>
</evidence>
<keyword evidence="1" id="KW-1185">Reference proteome</keyword>
<dbReference type="AlphaFoldDB" id="A0A915J6B8"/>
<dbReference type="Proteomes" id="UP000887565">
    <property type="component" value="Unplaced"/>
</dbReference>
<organism evidence="1 2">
    <name type="scientific">Romanomermis culicivorax</name>
    <name type="common">Nematode worm</name>
    <dbReference type="NCBI Taxonomy" id="13658"/>
    <lineage>
        <taxon>Eukaryota</taxon>
        <taxon>Metazoa</taxon>
        <taxon>Ecdysozoa</taxon>
        <taxon>Nematoda</taxon>
        <taxon>Enoplea</taxon>
        <taxon>Dorylaimia</taxon>
        <taxon>Mermithida</taxon>
        <taxon>Mermithoidea</taxon>
        <taxon>Mermithidae</taxon>
        <taxon>Romanomermis</taxon>
    </lineage>
</organism>
<protein>
    <submittedName>
        <fullName evidence="2">Uncharacterized protein</fullName>
    </submittedName>
</protein>
<sequence>AKEFRRCFISLLSTRSQPVEGDGLRRGLLQHFANSQIKLVGGRGVDLRHHRRMFEMADCFGAEVHIH</sequence>
<reference evidence="2" key="1">
    <citation type="submission" date="2022-11" db="UniProtKB">
        <authorList>
            <consortium name="WormBaseParasite"/>
        </authorList>
    </citation>
    <scope>IDENTIFICATION</scope>
</reference>
<evidence type="ECO:0000313" key="2">
    <source>
        <dbReference type="WBParaSite" id="nRc.2.0.1.t22012-RA"/>
    </source>
</evidence>